<dbReference type="Proteomes" id="UP000530060">
    <property type="component" value="Unassembled WGS sequence"/>
</dbReference>
<dbReference type="InterPro" id="IPR000805">
    <property type="entry name" value="Glyco_hydro_26"/>
</dbReference>
<dbReference type="PANTHER" id="PTHR40079">
    <property type="entry name" value="MANNAN ENDO-1,4-BETA-MANNOSIDASE E-RELATED"/>
    <property type="match status" value="1"/>
</dbReference>
<evidence type="ECO:0000256" key="4">
    <source>
        <dbReference type="PROSITE-ProRule" id="PRU01100"/>
    </source>
</evidence>
<comment type="similarity">
    <text evidence="1 4">Belongs to the glycosyl hydrolase 26 family.</text>
</comment>
<dbReference type="PROSITE" id="PS51257">
    <property type="entry name" value="PROKAR_LIPOPROTEIN"/>
    <property type="match status" value="1"/>
</dbReference>
<sequence length="419" mass="47443">MKNYIRIFFLSAPILFFAGCSSDDVTNNPVIVDPPVVVATDPLTNSNTTTYMVDANATKETVALFYNLKKLAKSKFAIGQQDAFISFYKNSSGESDIKKTTGNDPAIIGSDLSFVTDIRNDGTTSNWFYQQEVKNITQIKNAYAKGIINTVSWHLRGPKNKNYSETDKEEYTFYANSMFEADKSIFFRSILPGGTRHEWFKEKLDQVAAFSSKLKGTKGELIPIIFRPFHEFDGSWFWWGADFCTPEEYKTVYKFTVHYLKNTKGVHNILYAFSPDRTYLTSTDYLSRYPGDKYVDVLGMDNYGDFDNQGTTGANTANSKLKIISDLAKTKVKIAALTETGYRVTSSKTPINDWFSNYLYSALTSNSIEVSYVMFWNNDENGYYVPNGSVSNDADFKTFSLKSKSALLNSLPKMYEMPK</sequence>
<dbReference type="SUPFAM" id="SSF51445">
    <property type="entry name" value="(Trans)glycosidases"/>
    <property type="match status" value="1"/>
</dbReference>
<evidence type="ECO:0000256" key="5">
    <source>
        <dbReference type="SAM" id="SignalP"/>
    </source>
</evidence>
<dbReference type="InterPro" id="IPR017853">
    <property type="entry name" value="GH"/>
</dbReference>
<organism evidence="7 8">
    <name type="scientific">Flavobacterium salmonis</name>
    <dbReference type="NCBI Taxonomy" id="2654844"/>
    <lineage>
        <taxon>Bacteria</taxon>
        <taxon>Pseudomonadati</taxon>
        <taxon>Bacteroidota</taxon>
        <taxon>Flavobacteriia</taxon>
        <taxon>Flavobacteriales</taxon>
        <taxon>Flavobacteriaceae</taxon>
        <taxon>Flavobacterium</taxon>
    </lineage>
</organism>
<feature type="signal peptide" evidence="5">
    <location>
        <begin position="1"/>
        <end position="18"/>
    </location>
</feature>
<comment type="caution">
    <text evidence="7">The sequence shown here is derived from an EMBL/GenBank/DDBJ whole genome shotgun (WGS) entry which is preliminary data.</text>
</comment>
<evidence type="ECO:0000256" key="1">
    <source>
        <dbReference type="ARBA" id="ARBA00007754"/>
    </source>
</evidence>
<feature type="domain" description="GH26" evidence="6">
    <location>
        <begin position="59"/>
        <end position="409"/>
    </location>
</feature>
<keyword evidence="2 4" id="KW-0378">Hydrolase</keyword>
<dbReference type="InterPro" id="IPR022790">
    <property type="entry name" value="GH26_dom"/>
</dbReference>
<gene>
    <name evidence="7" type="ORF">FLAT13_02323</name>
</gene>
<dbReference type="GO" id="GO:0006080">
    <property type="term" value="P:substituted mannan metabolic process"/>
    <property type="evidence" value="ECO:0007669"/>
    <property type="project" value="InterPro"/>
</dbReference>
<reference evidence="7 8" key="1">
    <citation type="submission" date="2020-06" db="EMBL/GenBank/DDBJ databases">
        <authorList>
            <person name="Criscuolo A."/>
        </authorList>
    </citation>
    <scope>NUCLEOTIDE SEQUENCE [LARGE SCALE GENOMIC DNA]</scope>
    <source>
        <strain evidence="8">CIP 111411</strain>
    </source>
</reference>
<dbReference type="PRINTS" id="PR00739">
    <property type="entry name" value="GLHYDRLASE26"/>
</dbReference>
<accession>A0A6V6YZ62</accession>
<dbReference type="AlphaFoldDB" id="A0A6V6YZ62"/>
<feature type="active site" description="Proton donor" evidence="4">
    <location>
        <position position="231"/>
    </location>
</feature>
<keyword evidence="5" id="KW-0732">Signal</keyword>
<dbReference type="PANTHER" id="PTHR40079:SF4">
    <property type="entry name" value="GH26 DOMAIN-CONTAINING PROTEIN-RELATED"/>
    <property type="match status" value="1"/>
</dbReference>
<dbReference type="GO" id="GO:0016985">
    <property type="term" value="F:mannan endo-1,4-beta-mannosidase activity"/>
    <property type="evidence" value="ECO:0007669"/>
    <property type="project" value="InterPro"/>
</dbReference>
<dbReference type="Gene3D" id="3.20.20.80">
    <property type="entry name" value="Glycosidases"/>
    <property type="match status" value="1"/>
</dbReference>
<name>A0A6V6YZ62_9FLAO</name>
<protein>
    <submittedName>
        <fullName evidence="7">Beta-mannosidase</fullName>
    </submittedName>
</protein>
<evidence type="ECO:0000256" key="3">
    <source>
        <dbReference type="ARBA" id="ARBA00023295"/>
    </source>
</evidence>
<keyword evidence="8" id="KW-1185">Reference proteome</keyword>
<feature type="chain" id="PRO_5028003609" evidence="5">
    <location>
        <begin position="19"/>
        <end position="419"/>
    </location>
</feature>
<dbReference type="EMBL" id="CAIJDP010000068">
    <property type="protein sequence ID" value="CAD0004534.1"/>
    <property type="molecule type" value="Genomic_DNA"/>
</dbReference>
<dbReference type="RefSeq" id="WP_180909001.1">
    <property type="nucleotide sequence ID" value="NZ_CAIJDP010000068.1"/>
</dbReference>
<feature type="active site" description="Nucleophile" evidence="4">
    <location>
        <position position="339"/>
    </location>
</feature>
<keyword evidence="3 4" id="KW-0326">Glycosidase</keyword>
<proteinExistence type="inferred from homology"/>
<dbReference type="PROSITE" id="PS51764">
    <property type="entry name" value="GH26"/>
    <property type="match status" value="1"/>
</dbReference>
<evidence type="ECO:0000256" key="2">
    <source>
        <dbReference type="ARBA" id="ARBA00022801"/>
    </source>
</evidence>
<evidence type="ECO:0000313" key="8">
    <source>
        <dbReference type="Proteomes" id="UP000530060"/>
    </source>
</evidence>
<evidence type="ECO:0000313" key="7">
    <source>
        <dbReference type="EMBL" id="CAD0004534.1"/>
    </source>
</evidence>
<evidence type="ECO:0000259" key="6">
    <source>
        <dbReference type="PROSITE" id="PS51764"/>
    </source>
</evidence>
<dbReference type="Pfam" id="PF02156">
    <property type="entry name" value="Glyco_hydro_26"/>
    <property type="match status" value="1"/>
</dbReference>